<evidence type="ECO:0000259" key="3">
    <source>
        <dbReference type="PROSITE" id="PS51635"/>
    </source>
</evidence>
<keyword evidence="2" id="KW-0442">Lipid degradation</keyword>
<protein>
    <submittedName>
        <fullName evidence="4">Patatin-like phospholipase family protein</fullName>
    </submittedName>
</protein>
<dbReference type="PROSITE" id="PS51635">
    <property type="entry name" value="PNPLA"/>
    <property type="match status" value="1"/>
</dbReference>
<dbReference type="RefSeq" id="WP_143390706.1">
    <property type="nucleotide sequence ID" value="NZ_VJZQ01000013.1"/>
</dbReference>
<feature type="short sequence motif" description="GXSXG" evidence="2">
    <location>
        <begin position="36"/>
        <end position="40"/>
    </location>
</feature>
<reference evidence="4 5" key="1">
    <citation type="submission" date="2019-07" db="EMBL/GenBank/DDBJ databases">
        <title>Novel species of Flavobacterium.</title>
        <authorList>
            <person name="Liu Q."/>
            <person name="Xin Y.-H."/>
        </authorList>
    </citation>
    <scope>NUCLEOTIDE SEQUENCE [LARGE SCALE GENOMIC DNA]</scope>
    <source>
        <strain evidence="4 5">LB3P56</strain>
    </source>
</reference>
<dbReference type="EMBL" id="VJZR01000014">
    <property type="protein sequence ID" value="TRX16453.1"/>
    <property type="molecule type" value="Genomic_DNA"/>
</dbReference>
<evidence type="ECO:0000256" key="2">
    <source>
        <dbReference type="PROSITE-ProRule" id="PRU01161"/>
    </source>
</evidence>
<dbReference type="InterPro" id="IPR002641">
    <property type="entry name" value="PNPLA_dom"/>
</dbReference>
<evidence type="ECO:0000313" key="4">
    <source>
        <dbReference type="EMBL" id="TRX16453.1"/>
    </source>
</evidence>
<dbReference type="Pfam" id="PF01734">
    <property type="entry name" value="Patatin"/>
    <property type="match status" value="1"/>
</dbReference>
<proteinExistence type="predicted"/>
<dbReference type="GO" id="GO:0016787">
    <property type="term" value="F:hydrolase activity"/>
    <property type="evidence" value="ECO:0007669"/>
    <property type="project" value="UniProtKB-UniRule"/>
</dbReference>
<dbReference type="Proteomes" id="UP000318585">
    <property type="component" value="Unassembled WGS sequence"/>
</dbReference>
<sequence>MKALVISGGGSKGAFAGGIAEYLLQENNNDYDLYVGTSTGSLLIPFLALDDIERIKKIYTSIRQDDIFSVCPFIVKKKNGVIRTRINHFGIIKQFIKGEKTFGNSTNLKNLILTNFTKEDFGKIRLSGKEIIVTVANLTKQTVEYKSSNNYEYNDFCDWIWASANLVPLMSVLTKNNQQYADGGFGNLIPIQIAIEKGATTIDAVVLRLEKCDYNNPPLQNAMDVFVRTFDFMLNQIGVDDLLISNLQALDNNAIINFYHINKTLTTHSYVFDATEMKQWWEDGFEYARLKNSAVQKE</sequence>
<keyword evidence="2" id="KW-0378">Hydrolase</keyword>
<keyword evidence="1 2" id="KW-0443">Lipid metabolism</keyword>
<dbReference type="InterPro" id="IPR016035">
    <property type="entry name" value="Acyl_Trfase/lysoPLipase"/>
</dbReference>
<feature type="active site" description="Proton acceptor" evidence="2">
    <location>
        <position position="182"/>
    </location>
</feature>
<dbReference type="GO" id="GO:0016042">
    <property type="term" value="P:lipid catabolic process"/>
    <property type="evidence" value="ECO:0007669"/>
    <property type="project" value="UniProtKB-UniRule"/>
</dbReference>
<dbReference type="OrthoDB" id="1489257at2"/>
<evidence type="ECO:0000313" key="5">
    <source>
        <dbReference type="Proteomes" id="UP000318585"/>
    </source>
</evidence>
<dbReference type="AlphaFoldDB" id="A0A553C7L9"/>
<gene>
    <name evidence="4" type="ORF">FNW17_13770</name>
</gene>
<feature type="short sequence motif" description="GXGXXG" evidence="2">
    <location>
        <begin position="8"/>
        <end position="13"/>
    </location>
</feature>
<keyword evidence="5" id="KW-1185">Reference proteome</keyword>
<dbReference type="Gene3D" id="3.40.1090.10">
    <property type="entry name" value="Cytosolic phospholipase A2 catalytic domain"/>
    <property type="match status" value="1"/>
</dbReference>
<feature type="domain" description="PNPLA" evidence="3">
    <location>
        <begin position="4"/>
        <end position="195"/>
    </location>
</feature>
<comment type="caution">
    <text evidence="4">The sequence shown here is derived from an EMBL/GenBank/DDBJ whole genome shotgun (WGS) entry which is preliminary data.</text>
</comment>
<feature type="active site" description="Nucleophile" evidence="2">
    <location>
        <position position="38"/>
    </location>
</feature>
<accession>A0A553C7L9</accession>
<organism evidence="4 5">
    <name type="scientific">Flavobacterium franklandianum</name>
    <dbReference type="NCBI Taxonomy" id="2594430"/>
    <lineage>
        <taxon>Bacteria</taxon>
        <taxon>Pseudomonadati</taxon>
        <taxon>Bacteroidota</taxon>
        <taxon>Flavobacteriia</taxon>
        <taxon>Flavobacteriales</taxon>
        <taxon>Flavobacteriaceae</taxon>
        <taxon>Flavobacterium</taxon>
    </lineage>
</organism>
<name>A0A553C7L9_9FLAO</name>
<feature type="short sequence motif" description="DGA/G" evidence="2">
    <location>
        <begin position="182"/>
        <end position="184"/>
    </location>
</feature>
<evidence type="ECO:0000256" key="1">
    <source>
        <dbReference type="ARBA" id="ARBA00023098"/>
    </source>
</evidence>
<dbReference type="SUPFAM" id="SSF52151">
    <property type="entry name" value="FabD/lysophospholipase-like"/>
    <property type="match status" value="1"/>
</dbReference>